<dbReference type="GO" id="GO:0009097">
    <property type="term" value="P:isoleucine biosynthetic process"/>
    <property type="evidence" value="ECO:0007669"/>
    <property type="project" value="UniProtKB-UniPathway"/>
</dbReference>
<evidence type="ECO:0000256" key="4">
    <source>
        <dbReference type="ARBA" id="ARBA00013145"/>
    </source>
</evidence>
<reference evidence="16 21" key="1">
    <citation type="submission" date="2018-05" db="EMBL/GenBank/DDBJ databases">
        <authorList>
            <consortium name="NARMS: The National Antimicrobial Resistance Monitoring System"/>
        </authorList>
    </citation>
    <scope>NUCLEOTIDE SEQUENCE [LARGE SCALE GENOMIC DNA]</scope>
    <source>
        <strain evidence="18 22">CVM N17C171</strain>
        <strain evidence="17 19">CVM N17C548</strain>
        <strain evidence="16 21">FSIS1711007</strain>
    </source>
</reference>
<evidence type="ECO:0000256" key="2">
    <source>
        <dbReference type="ARBA" id="ARBA00005025"/>
    </source>
</evidence>
<dbReference type="NCBIfam" id="NF006319">
    <property type="entry name" value="PRK08527.1"/>
    <property type="match status" value="1"/>
</dbReference>
<evidence type="ECO:0000259" key="12">
    <source>
        <dbReference type="Pfam" id="PF00205"/>
    </source>
</evidence>
<dbReference type="Pfam" id="PF00205">
    <property type="entry name" value="TPP_enzyme_M"/>
    <property type="match status" value="1"/>
</dbReference>
<dbReference type="EMBL" id="AACQHW010000008">
    <property type="protein sequence ID" value="EAL6851324.1"/>
    <property type="molecule type" value="Genomic_DNA"/>
</dbReference>
<keyword evidence="6 11" id="KW-0808">Transferase</keyword>
<reference evidence="15 20" key="2">
    <citation type="submission" date="2018-05" db="EMBL/GenBank/DDBJ databases">
        <authorList>
            <consortium name="GenomeTrakr network: Whole genome sequencing for foodborne pathogen traceback"/>
        </authorList>
    </citation>
    <scope>NUCLEOTIDE SEQUENCE [LARGE SCALE GENOMIC DNA]</scope>
    <source>
        <strain evidence="15 20">NC_C6016</strain>
    </source>
</reference>
<dbReference type="Proteomes" id="UP000361993">
    <property type="component" value="Unassembled WGS sequence"/>
</dbReference>
<dbReference type="RefSeq" id="WP_002777609.1">
    <property type="nucleotide sequence ID" value="NZ_AANHVQ020000010.1"/>
</dbReference>
<dbReference type="InterPro" id="IPR012000">
    <property type="entry name" value="Thiamin_PyroP_enz_cen_dom"/>
</dbReference>
<comment type="similarity">
    <text evidence="3 11">Belongs to the TPP enzyme family.</text>
</comment>
<feature type="domain" description="Thiamine pyrophosphate enzyme N-terminal TPP-binding" evidence="14">
    <location>
        <begin position="6"/>
        <end position="120"/>
    </location>
</feature>
<comment type="pathway">
    <text evidence="1 11">Amino-acid biosynthesis; L-isoleucine biosynthesis; L-isoleucine from 2-oxobutanoate: step 1/4.</text>
</comment>
<accession>A0A0Q2I6Y9</accession>
<evidence type="ECO:0000256" key="6">
    <source>
        <dbReference type="ARBA" id="ARBA00022679"/>
    </source>
</evidence>
<dbReference type="AlphaFoldDB" id="A0A0Q2I6Y9"/>
<dbReference type="SUPFAM" id="SSF52467">
    <property type="entry name" value="DHS-like NAD/FAD-binding domain"/>
    <property type="match status" value="1"/>
</dbReference>
<dbReference type="KEGG" id="ccof:VC76_06410"/>
<keyword evidence="9 11" id="KW-0786">Thiamine pyrophosphate</keyword>
<dbReference type="Pfam" id="PF02776">
    <property type="entry name" value="TPP_enzyme_N"/>
    <property type="match status" value="1"/>
</dbReference>
<gene>
    <name evidence="16" type="ORF">B9Q54_06685</name>
    <name evidence="15" type="ORF">CJD00_07970</name>
    <name evidence="17" type="ORF">DSX26_07645</name>
    <name evidence="18" type="ORF">DYU70_08000</name>
</gene>
<dbReference type="SUPFAM" id="SSF52518">
    <property type="entry name" value="Thiamin diphosphate-binding fold (THDP-binding)"/>
    <property type="match status" value="2"/>
</dbReference>
<comment type="caution">
    <text evidence="16">The sequence shown here is derived from an EMBL/GenBank/DDBJ whole genome shotgun (WGS) entry which is preliminary data.</text>
</comment>
<dbReference type="InterPro" id="IPR029061">
    <property type="entry name" value="THDP-binding"/>
</dbReference>
<dbReference type="GO" id="GO:0003984">
    <property type="term" value="F:acetolactate synthase activity"/>
    <property type="evidence" value="ECO:0007669"/>
    <property type="project" value="UniProtKB-EC"/>
</dbReference>
<evidence type="ECO:0000313" key="17">
    <source>
        <dbReference type="EMBL" id="EAL6851324.1"/>
    </source>
</evidence>
<dbReference type="eggNOG" id="COG0028">
    <property type="taxonomic scope" value="Bacteria"/>
</dbReference>
<evidence type="ECO:0000256" key="5">
    <source>
        <dbReference type="ARBA" id="ARBA00022605"/>
    </source>
</evidence>
<comment type="cofactor">
    <cofactor evidence="11">
        <name>Mg(2+)</name>
        <dbReference type="ChEBI" id="CHEBI:18420"/>
    </cofactor>
    <text evidence="11">Binds 1 Mg(2+) ion per subunit.</text>
</comment>
<dbReference type="EMBL" id="AACSIE010000009">
    <property type="protein sequence ID" value="EAL9205086.1"/>
    <property type="molecule type" value="Genomic_DNA"/>
</dbReference>
<dbReference type="FunFam" id="3.40.50.1220:FF:000008">
    <property type="entry name" value="Acetolactate synthase"/>
    <property type="match status" value="1"/>
</dbReference>
<dbReference type="STRING" id="195.ATE51_01010"/>
<comment type="cofactor">
    <cofactor evidence="11">
        <name>thiamine diphosphate</name>
        <dbReference type="ChEBI" id="CHEBI:58937"/>
    </cofactor>
    <text evidence="11">Binds 1 thiamine pyrophosphate per subunit.</text>
</comment>
<evidence type="ECO:0000259" key="14">
    <source>
        <dbReference type="Pfam" id="PF02776"/>
    </source>
</evidence>
<evidence type="ECO:0000256" key="11">
    <source>
        <dbReference type="RuleBase" id="RU003591"/>
    </source>
</evidence>
<evidence type="ECO:0000256" key="8">
    <source>
        <dbReference type="ARBA" id="ARBA00022842"/>
    </source>
</evidence>
<dbReference type="Gene3D" id="3.40.50.970">
    <property type="match status" value="2"/>
</dbReference>
<dbReference type="GO" id="GO:0050660">
    <property type="term" value="F:flavin adenine dinucleotide binding"/>
    <property type="evidence" value="ECO:0007669"/>
    <property type="project" value="InterPro"/>
</dbReference>
<dbReference type="InterPro" id="IPR012846">
    <property type="entry name" value="Acetolactate_synth_lsu"/>
</dbReference>
<dbReference type="GO" id="GO:0005948">
    <property type="term" value="C:acetolactate synthase complex"/>
    <property type="evidence" value="ECO:0007669"/>
    <property type="project" value="TreeGrafter"/>
</dbReference>
<dbReference type="InterPro" id="IPR029035">
    <property type="entry name" value="DHS-like_NAD/FAD-binding_dom"/>
</dbReference>
<dbReference type="OrthoDB" id="2254214at2"/>
<dbReference type="FunFam" id="3.40.50.970:FF:000007">
    <property type="entry name" value="Acetolactate synthase"/>
    <property type="match status" value="1"/>
</dbReference>
<evidence type="ECO:0000313" key="15">
    <source>
        <dbReference type="EMBL" id="EAK1510186.1"/>
    </source>
</evidence>
<dbReference type="PANTHER" id="PTHR18968:SF13">
    <property type="entry name" value="ACETOLACTATE SYNTHASE CATALYTIC SUBUNIT, MITOCHONDRIAL"/>
    <property type="match status" value="1"/>
</dbReference>
<dbReference type="EC" id="2.2.1.6" evidence="4 11"/>
<keyword evidence="7 11" id="KW-0479">Metal-binding</keyword>
<dbReference type="PANTHER" id="PTHR18968">
    <property type="entry name" value="THIAMINE PYROPHOSPHATE ENZYMES"/>
    <property type="match status" value="1"/>
</dbReference>
<organism evidence="16 21">
    <name type="scientific">Campylobacter coli</name>
    <dbReference type="NCBI Taxonomy" id="195"/>
    <lineage>
        <taxon>Bacteria</taxon>
        <taxon>Pseudomonadati</taxon>
        <taxon>Campylobacterota</taxon>
        <taxon>Epsilonproteobacteria</taxon>
        <taxon>Campylobacterales</taxon>
        <taxon>Campylobacteraceae</taxon>
        <taxon>Campylobacter</taxon>
    </lineage>
</organism>
<dbReference type="Proteomes" id="UP000411403">
    <property type="component" value="Unassembled WGS sequence"/>
</dbReference>
<feature type="domain" description="Thiamine pyrophosphate enzyme TPP-binding" evidence="13">
    <location>
        <begin position="388"/>
        <end position="536"/>
    </location>
</feature>
<evidence type="ECO:0000256" key="10">
    <source>
        <dbReference type="ARBA" id="ARBA00023304"/>
    </source>
</evidence>
<evidence type="ECO:0000313" key="20">
    <source>
        <dbReference type="Proteomes" id="UP000361993"/>
    </source>
</evidence>
<comment type="catalytic activity">
    <reaction evidence="11">
        <text>2 pyruvate + H(+) = (2S)-2-acetolactate + CO2</text>
        <dbReference type="Rhea" id="RHEA:25249"/>
        <dbReference type="ChEBI" id="CHEBI:15361"/>
        <dbReference type="ChEBI" id="CHEBI:15378"/>
        <dbReference type="ChEBI" id="CHEBI:16526"/>
        <dbReference type="ChEBI" id="CHEBI:58476"/>
        <dbReference type="EC" id="2.2.1.6"/>
    </reaction>
</comment>
<dbReference type="UniPathway" id="UPA00049">
    <property type="reaction ID" value="UER00059"/>
</dbReference>
<evidence type="ECO:0000256" key="1">
    <source>
        <dbReference type="ARBA" id="ARBA00004974"/>
    </source>
</evidence>
<comment type="pathway">
    <text evidence="2 11">Amino-acid biosynthesis; L-valine biosynthesis; L-valine from pyruvate: step 1/4.</text>
</comment>
<evidence type="ECO:0000313" key="18">
    <source>
        <dbReference type="EMBL" id="EAL9205086.1"/>
    </source>
</evidence>
<dbReference type="GeneID" id="66543748"/>
<protein>
    <recommendedName>
        <fullName evidence="4 11">Acetolactate synthase</fullName>
        <ecNumber evidence="4 11">2.2.1.6</ecNumber>
    </recommendedName>
</protein>
<feature type="domain" description="Thiamine pyrophosphate enzyme central" evidence="12">
    <location>
        <begin position="194"/>
        <end position="329"/>
    </location>
</feature>
<evidence type="ECO:0000256" key="3">
    <source>
        <dbReference type="ARBA" id="ARBA00007812"/>
    </source>
</evidence>
<proteinExistence type="inferred from homology"/>
<dbReference type="Gene3D" id="3.40.50.1220">
    <property type="entry name" value="TPP-binding domain"/>
    <property type="match status" value="1"/>
</dbReference>
<dbReference type="GO" id="GO:0000287">
    <property type="term" value="F:magnesium ion binding"/>
    <property type="evidence" value="ECO:0007669"/>
    <property type="project" value="UniProtKB-UniRule"/>
</dbReference>
<dbReference type="KEGG" id="ccoo:ATE51_01010"/>
<dbReference type="NCBIfam" id="TIGR00118">
    <property type="entry name" value="acolac_lg"/>
    <property type="match status" value="1"/>
</dbReference>
<sequence>MRKISGSAMICEALKEENVKIVFGYPGGAALNIYDEIYLQKYFKHILVRHEQAAVHAADAYARMSGEVGVAVVTSGPGFTNTITGLATAYSDSIPLVLISGQVANSLIGTDAFQEIDAVGISRPCVKHNYLVTCIEEFPRILKEAFYIAKSGRKGPVHIDVPKDVSAALGIWDYPKEISMKTYKPIYKGNSKQIKKLAENLEEAKRPLFYLGGGCIASNAANEIRELVKITQIPAVETLMALGTLRSDDELNLKMAGMHGSYTANMALSECDLLVAIGARFDDRITGKTSEFAKHSKIVHIDIDPSSISKIINAHFPIVGDIKEVVKELLEELKKNQFKSNIHEWRQTLKRYDELYPLAYEDSDEVLKPQWVIQECAKLAPDARIITDVGQHQMWVAQFYPFNYPRQLATSGGQGTMGYSLPAALGAKLAVGEEVVINFVGDGSVLMNIQELMTAYENGIKTINIILNNSFLGMVRQWQSMFYEEHFSATDLSLQADFIKIAEGFGCEGYNIKTKDEFRTAFKQALESNKTSLLNVFIDRFEDVLPMVPAGGAIYNMILPKLKDKQ</sequence>
<dbReference type="CDD" id="cd02015">
    <property type="entry name" value="TPP_AHAS"/>
    <property type="match status" value="1"/>
</dbReference>
<dbReference type="CDD" id="cd07035">
    <property type="entry name" value="TPP_PYR_POX_like"/>
    <property type="match status" value="1"/>
</dbReference>
<keyword evidence="8 11" id="KW-0460">Magnesium</keyword>
<evidence type="ECO:0000313" key="19">
    <source>
        <dbReference type="Proteomes" id="UP000352088"/>
    </source>
</evidence>
<dbReference type="GO" id="GO:0030976">
    <property type="term" value="F:thiamine pyrophosphate binding"/>
    <property type="evidence" value="ECO:0007669"/>
    <property type="project" value="UniProtKB-UniRule"/>
</dbReference>
<dbReference type="InterPro" id="IPR012001">
    <property type="entry name" value="Thiamin_PyroP_enz_TPP-bd_dom"/>
</dbReference>
<evidence type="ECO:0000259" key="13">
    <source>
        <dbReference type="Pfam" id="PF02775"/>
    </source>
</evidence>
<dbReference type="Proteomes" id="UP000352088">
    <property type="component" value="Unassembled WGS sequence"/>
</dbReference>
<dbReference type="UniPathway" id="UPA00047">
    <property type="reaction ID" value="UER00055"/>
</dbReference>
<evidence type="ECO:0000256" key="9">
    <source>
        <dbReference type="ARBA" id="ARBA00023052"/>
    </source>
</evidence>
<evidence type="ECO:0000313" key="21">
    <source>
        <dbReference type="Proteomes" id="UP000409545"/>
    </source>
</evidence>
<dbReference type="InterPro" id="IPR011766">
    <property type="entry name" value="TPP_enzyme_TPP-bd"/>
</dbReference>
<dbReference type="Pfam" id="PF02775">
    <property type="entry name" value="TPP_enzyme_C"/>
    <property type="match status" value="1"/>
</dbReference>
<dbReference type="InterPro" id="IPR045229">
    <property type="entry name" value="TPP_enz"/>
</dbReference>
<dbReference type="GO" id="GO:0009099">
    <property type="term" value="P:L-valine biosynthetic process"/>
    <property type="evidence" value="ECO:0007669"/>
    <property type="project" value="UniProtKB-UniPathway"/>
</dbReference>
<dbReference type="EMBL" id="AACGUZ010000011">
    <property type="protein sequence ID" value="EAK5103948.1"/>
    <property type="molecule type" value="Genomic_DNA"/>
</dbReference>
<name>A0A0Q2I6Y9_CAMCO</name>
<evidence type="ECO:0000313" key="22">
    <source>
        <dbReference type="Proteomes" id="UP000411403"/>
    </source>
</evidence>
<dbReference type="InterPro" id="IPR039368">
    <property type="entry name" value="AHAS_TPP"/>
</dbReference>
<keyword evidence="10 11" id="KW-0100">Branched-chain amino acid biosynthesis</keyword>
<evidence type="ECO:0000256" key="7">
    <source>
        <dbReference type="ARBA" id="ARBA00022723"/>
    </source>
</evidence>
<dbReference type="Proteomes" id="UP000409545">
    <property type="component" value="Unassembled WGS sequence"/>
</dbReference>
<dbReference type="EMBL" id="AACDUL010000016">
    <property type="protein sequence ID" value="EAK1510186.1"/>
    <property type="molecule type" value="Genomic_DNA"/>
</dbReference>
<keyword evidence="5 11" id="KW-0028">Amino-acid biosynthesis</keyword>
<evidence type="ECO:0000313" key="16">
    <source>
        <dbReference type="EMBL" id="EAK5103948.1"/>
    </source>
</evidence>